<sequence length="149" mass="15099">MSNTIAAVAAGYLAQPGPSMRAAFASAASPLAEASAAPADTIMSTLRSAHGIAIQRLNSLVSGTPQATIDRLFAETLAIEEQAMAAPIVTARDCAAAVAIFADRTRDCVPGEDDLSFLARAADTLARLARADATTQLEPADAMIAAAAA</sequence>
<dbReference type="EMBL" id="JACIDS010000003">
    <property type="protein sequence ID" value="MBB3931210.1"/>
    <property type="molecule type" value="Genomic_DNA"/>
</dbReference>
<organism evidence="1 2">
    <name type="scientific">Kaistia hirudinis</name>
    <dbReference type="NCBI Taxonomy" id="1293440"/>
    <lineage>
        <taxon>Bacteria</taxon>
        <taxon>Pseudomonadati</taxon>
        <taxon>Pseudomonadota</taxon>
        <taxon>Alphaproteobacteria</taxon>
        <taxon>Hyphomicrobiales</taxon>
        <taxon>Kaistiaceae</taxon>
        <taxon>Kaistia</taxon>
    </lineage>
</organism>
<protein>
    <submittedName>
        <fullName evidence="1">Uncharacterized protein</fullName>
    </submittedName>
</protein>
<evidence type="ECO:0000313" key="2">
    <source>
        <dbReference type="Proteomes" id="UP000553963"/>
    </source>
</evidence>
<dbReference type="Proteomes" id="UP000553963">
    <property type="component" value="Unassembled WGS sequence"/>
</dbReference>
<dbReference type="RefSeq" id="WP_183398872.1">
    <property type="nucleotide sequence ID" value="NZ_JACIDS010000003.1"/>
</dbReference>
<keyword evidence="2" id="KW-1185">Reference proteome</keyword>
<comment type="caution">
    <text evidence="1">The sequence shown here is derived from an EMBL/GenBank/DDBJ whole genome shotgun (WGS) entry which is preliminary data.</text>
</comment>
<reference evidence="1 2" key="1">
    <citation type="submission" date="2020-08" db="EMBL/GenBank/DDBJ databases">
        <title>Genomic Encyclopedia of Type Strains, Phase IV (KMG-IV): sequencing the most valuable type-strain genomes for metagenomic binning, comparative biology and taxonomic classification.</title>
        <authorList>
            <person name="Goeker M."/>
        </authorList>
    </citation>
    <scope>NUCLEOTIDE SEQUENCE [LARGE SCALE GENOMIC DNA]</scope>
    <source>
        <strain evidence="1 2">DSM 25966</strain>
    </source>
</reference>
<evidence type="ECO:0000313" key="1">
    <source>
        <dbReference type="EMBL" id="MBB3931210.1"/>
    </source>
</evidence>
<proteinExistence type="predicted"/>
<dbReference type="AlphaFoldDB" id="A0A840ALN9"/>
<accession>A0A840ALN9</accession>
<name>A0A840ALN9_9HYPH</name>
<gene>
    <name evidence="1" type="ORF">GGR25_002260</name>
</gene>